<sequence length="74" mass="8213">MKDIIIQLKNIRKQKKITLQDLSLKTGISVKQLSKIENQKAIPSTATLQKIAAALDVKFLIVDDTTLHEGREAG</sequence>
<dbReference type="AlphaFoldDB" id="E4QDQ8"/>
<dbReference type="RefSeq" id="WP_013402675.1">
    <property type="nucleotide sequence ID" value="NC_014652.1"/>
</dbReference>
<dbReference type="GO" id="GO:0003677">
    <property type="term" value="F:DNA binding"/>
    <property type="evidence" value="ECO:0007669"/>
    <property type="project" value="UniProtKB-KW"/>
</dbReference>
<dbReference type="GO" id="GO:0003700">
    <property type="term" value="F:DNA-binding transcription factor activity"/>
    <property type="evidence" value="ECO:0007669"/>
    <property type="project" value="TreeGrafter"/>
</dbReference>
<evidence type="ECO:0000259" key="2">
    <source>
        <dbReference type="PROSITE" id="PS50943"/>
    </source>
</evidence>
<dbReference type="InterPro" id="IPR001387">
    <property type="entry name" value="Cro/C1-type_HTH"/>
</dbReference>
<dbReference type="PROSITE" id="PS50943">
    <property type="entry name" value="HTH_CROC1"/>
    <property type="match status" value="1"/>
</dbReference>
<reference evidence="3 4" key="2">
    <citation type="journal article" date="2011" name="J. Bacteriol.">
        <title>Complete genome sequences for the anaerobic, extremely thermophilic plant biomass-degrading bacteria Caldicellulosiruptor hydrothermalis, Caldicellulosiruptor kristjanssonii, Caldicellulosiruptor kronotskyensis, Caldicellulosiruptor owensenis, and Caldicellulosiruptor lactoaceticus.</title>
        <authorList>
            <person name="Blumer-Schuette S.E."/>
            <person name="Ozdemir I."/>
            <person name="Mistry D."/>
            <person name="Lucas S."/>
            <person name="Lapidus A."/>
            <person name="Cheng J.F."/>
            <person name="Goodwin L.A."/>
            <person name="Pitluck S."/>
            <person name="Land M.L."/>
            <person name="Hauser L.J."/>
            <person name="Woyke T."/>
            <person name="Mikhailova N."/>
            <person name="Pati A."/>
            <person name="Kyrpides N.C."/>
            <person name="Ivanova N."/>
            <person name="Detter J.C."/>
            <person name="Walston-Davenport K."/>
            <person name="Han S."/>
            <person name="Adams M.W."/>
            <person name="Kelly R.M."/>
        </authorList>
    </citation>
    <scope>NUCLEOTIDE SEQUENCE [LARGE SCALE GENOMIC DNA]</scope>
    <source>
        <strain evidence="4">DSM 18901 / VKM B-2411 / 108</strain>
    </source>
</reference>
<dbReference type="SUPFAM" id="SSF47413">
    <property type="entry name" value="lambda repressor-like DNA-binding domains"/>
    <property type="match status" value="1"/>
</dbReference>
<dbReference type="InterPro" id="IPR050807">
    <property type="entry name" value="TransReg_Diox_bact_type"/>
</dbReference>
<reference key="1">
    <citation type="submission" date="2010-09" db="EMBL/GenBank/DDBJ databases">
        <title>Complete sequence of Caldicellulosiruptor hydrothermalis 108.</title>
        <authorList>
            <consortium name="US DOE Joint Genome Institute"/>
            <person name="Lucas S."/>
            <person name="Copeland A."/>
            <person name="Lapidus A."/>
            <person name="Cheng J.-F."/>
            <person name="Bruce D."/>
            <person name="Goodwin L."/>
            <person name="Pitluck S."/>
            <person name="Davenport K."/>
            <person name="Detter J.C."/>
            <person name="Han C."/>
            <person name="Tapia R."/>
            <person name="Land M."/>
            <person name="Hauser L."/>
            <person name="Chang Y.-J."/>
            <person name="Jeffries C."/>
            <person name="Kyrpides N."/>
            <person name="Ivanova N."/>
            <person name="Mikhailova N."/>
            <person name="Blumer-Schuette S.E."/>
            <person name="Kelly R.M."/>
            <person name="Woyke T."/>
        </authorList>
    </citation>
    <scope>NUCLEOTIDE SEQUENCE</scope>
    <source>
        <strain>108</strain>
    </source>
</reference>
<gene>
    <name evidence="3" type="ordered locus">Calhy_0738</name>
</gene>
<accession>E4QDQ8</accession>
<name>E4QDQ8_CALH1</name>
<dbReference type="Gene3D" id="1.10.260.40">
    <property type="entry name" value="lambda repressor-like DNA-binding domains"/>
    <property type="match status" value="1"/>
</dbReference>
<dbReference type="PANTHER" id="PTHR46797">
    <property type="entry name" value="HTH-TYPE TRANSCRIPTIONAL REGULATOR"/>
    <property type="match status" value="1"/>
</dbReference>
<protein>
    <submittedName>
        <fullName evidence="3">Transcriptional regulator, XRE family</fullName>
    </submittedName>
</protein>
<dbReference type="GO" id="GO:0005829">
    <property type="term" value="C:cytosol"/>
    <property type="evidence" value="ECO:0007669"/>
    <property type="project" value="TreeGrafter"/>
</dbReference>
<dbReference type="InterPro" id="IPR010982">
    <property type="entry name" value="Lambda_DNA-bd_dom_sf"/>
</dbReference>
<evidence type="ECO:0000313" key="4">
    <source>
        <dbReference type="Proteomes" id="UP000006890"/>
    </source>
</evidence>
<dbReference type="HOGENOM" id="CLU_2680736_0_0_9"/>
<dbReference type="EMBL" id="CP002219">
    <property type="protein sequence ID" value="ADQ06475.1"/>
    <property type="molecule type" value="Genomic_DNA"/>
</dbReference>
<dbReference type="CDD" id="cd00093">
    <property type="entry name" value="HTH_XRE"/>
    <property type="match status" value="1"/>
</dbReference>
<dbReference type="SMART" id="SM00530">
    <property type="entry name" value="HTH_XRE"/>
    <property type="match status" value="1"/>
</dbReference>
<dbReference type="Proteomes" id="UP000006890">
    <property type="component" value="Chromosome"/>
</dbReference>
<organism evidence="3 4">
    <name type="scientific">Caldicellulosiruptor hydrothermalis (strain DSM 18901 / VKM B-2411 / 108)</name>
    <dbReference type="NCBI Taxonomy" id="632292"/>
    <lineage>
        <taxon>Bacteria</taxon>
        <taxon>Bacillati</taxon>
        <taxon>Bacillota</taxon>
        <taxon>Bacillota incertae sedis</taxon>
        <taxon>Caldicellulosiruptorales</taxon>
        <taxon>Caldicellulosiruptoraceae</taxon>
        <taxon>Caldicellulosiruptor</taxon>
    </lineage>
</organism>
<evidence type="ECO:0000256" key="1">
    <source>
        <dbReference type="ARBA" id="ARBA00023125"/>
    </source>
</evidence>
<proteinExistence type="predicted"/>
<dbReference type="KEGG" id="chd:Calhy_0738"/>
<evidence type="ECO:0000313" key="3">
    <source>
        <dbReference type="EMBL" id="ADQ06475.1"/>
    </source>
</evidence>
<dbReference type="STRING" id="632292.Calhy_0738"/>
<feature type="domain" description="HTH cro/C1-type" evidence="2">
    <location>
        <begin position="8"/>
        <end position="62"/>
    </location>
</feature>
<dbReference type="Pfam" id="PF01381">
    <property type="entry name" value="HTH_3"/>
    <property type="match status" value="1"/>
</dbReference>
<dbReference type="PANTHER" id="PTHR46797:SF19">
    <property type="entry name" value="BLL2473 PROTEIN"/>
    <property type="match status" value="1"/>
</dbReference>
<dbReference type="OrthoDB" id="9814553at2"/>
<keyword evidence="4" id="KW-1185">Reference proteome</keyword>
<keyword evidence="1" id="KW-0238">DNA-binding</keyword>